<evidence type="ECO:0000313" key="2">
    <source>
        <dbReference type="Proteomes" id="UP001107558"/>
    </source>
</evidence>
<comment type="caution">
    <text evidence="1">The sequence shown here is derived from an EMBL/GenBank/DDBJ whole genome shotgun (WGS) entry which is preliminary data.</text>
</comment>
<keyword evidence="2" id="KW-1185">Reference proteome</keyword>
<evidence type="ECO:0000313" key="1">
    <source>
        <dbReference type="EMBL" id="KAG5674084.1"/>
    </source>
</evidence>
<gene>
    <name evidence="1" type="ORF">PVAND_004071</name>
</gene>
<dbReference type="Proteomes" id="UP001107558">
    <property type="component" value="Chromosome 3"/>
</dbReference>
<accession>A0A9J6BW21</accession>
<reference evidence="1" key="1">
    <citation type="submission" date="2021-03" db="EMBL/GenBank/DDBJ databases">
        <title>Chromosome level genome of the anhydrobiotic midge Polypedilum vanderplanki.</title>
        <authorList>
            <person name="Yoshida Y."/>
            <person name="Kikawada T."/>
            <person name="Gusev O."/>
        </authorList>
    </citation>
    <scope>NUCLEOTIDE SEQUENCE</scope>
    <source>
        <strain evidence="1">NIAS01</strain>
        <tissue evidence="1">Whole body or cell culture</tissue>
    </source>
</reference>
<protein>
    <submittedName>
        <fullName evidence="1">Uncharacterized protein</fullName>
    </submittedName>
</protein>
<dbReference type="OrthoDB" id="6435470at2759"/>
<sequence length="152" mass="17753">MRLSTPICQTESDGELRCWRNLIWYPFYCVLQQEEQTFTAYCSEELSLADVFFAELPRIRIDGRSNDARPRSRKTIWEPTPSTIHEEAEDEMVFNSSNIELNTALQNCLGKFLYHAGLRPNFFFSVTSLNGGSQCAISMQIFFYLEQHNEFR</sequence>
<organism evidence="1 2">
    <name type="scientific">Polypedilum vanderplanki</name>
    <name type="common">Sleeping chironomid midge</name>
    <dbReference type="NCBI Taxonomy" id="319348"/>
    <lineage>
        <taxon>Eukaryota</taxon>
        <taxon>Metazoa</taxon>
        <taxon>Ecdysozoa</taxon>
        <taxon>Arthropoda</taxon>
        <taxon>Hexapoda</taxon>
        <taxon>Insecta</taxon>
        <taxon>Pterygota</taxon>
        <taxon>Neoptera</taxon>
        <taxon>Endopterygota</taxon>
        <taxon>Diptera</taxon>
        <taxon>Nematocera</taxon>
        <taxon>Chironomoidea</taxon>
        <taxon>Chironomidae</taxon>
        <taxon>Chironominae</taxon>
        <taxon>Polypedilum</taxon>
        <taxon>Polypedilum</taxon>
    </lineage>
</organism>
<dbReference type="AlphaFoldDB" id="A0A9J6BW21"/>
<name>A0A9J6BW21_POLVA</name>
<dbReference type="EMBL" id="JADBJN010000003">
    <property type="protein sequence ID" value="KAG5674084.1"/>
    <property type="molecule type" value="Genomic_DNA"/>
</dbReference>
<proteinExistence type="predicted"/>